<evidence type="ECO:0000256" key="4">
    <source>
        <dbReference type="PROSITE-ProRule" id="PRU00335"/>
    </source>
</evidence>
<dbReference type="PANTHER" id="PTHR30055:SF234">
    <property type="entry name" value="HTH-TYPE TRANSCRIPTIONAL REGULATOR BETI"/>
    <property type="match status" value="1"/>
</dbReference>
<accession>A0A7X5TZE2</accession>
<keyword evidence="1" id="KW-0805">Transcription regulation</keyword>
<dbReference type="InterPro" id="IPR050109">
    <property type="entry name" value="HTH-type_TetR-like_transc_reg"/>
</dbReference>
<dbReference type="PROSITE" id="PS50977">
    <property type="entry name" value="HTH_TETR_2"/>
    <property type="match status" value="1"/>
</dbReference>
<dbReference type="SUPFAM" id="SSF46689">
    <property type="entry name" value="Homeodomain-like"/>
    <property type="match status" value="1"/>
</dbReference>
<protein>
    <submittedName>
        <fullName evidence="6">AcrR family transcriptional regulator</fullName>
    </submittedName>
</protein>
<dbReference type="SUPFAM" id="SSF48498">
    <property type="entry name" value="Tetracyclin repressor-like, C-terminal domain"/>
    <property type="match status" value="1"/>
</dbReference>
<feature type="DNA-binding region" description="H-T-H motif" evidence="4">
    <location>
        <begin position="39"/>
        <end position="58"/>
    </location>
</feature>
<dbReference type="Proteomes" id="UP000547444">
    <property type="component" value="Unassembled WGS sequence"/>
</dbReference>
<dbReference type="InterPro" id="IPR001647">
    <property type="entry name" value="HTH_TetR"/>
</dbReference>
<evidence type="ECO:0000313" key="6">
    <source>
        <dbReference type="EMBL" id="NIH95554.1"/>
    </source>
</evidence>
<proteinExistence type="predicted"/>
<dbReference type="EMBL" id="JAANOW010000001">
    <property type="protein sequence ID" value="NIH95554.1"/>
    <property type="molecule type" value="Genomic_DNA"/>
</dbReference>
<sequence>MAKDKPATGLRERSKQLRIDRIVDAALEILRENPDENLTLDRVAARAEVAPMTVFNLIGNRDQLWNAMTDRALKSLEPSSVAITDPRERAYAIVEEVVRVLRSDPDVFRQLLAGWSQSGRVLQHDPTAALIDCLHQALREGTAKPGVNARKYGEVLAAGLIGTIHQWTAGLLSDRAFRLRARAVVDVVFDAARP</sequence>
<evidence type="ECO:0000256" key="3">
    <source>
        <dbReference type="ARBA" id="ARBA00023163"/>
    </source>
</evidence>
<dbReference type="RefSeq" id="WP_167158684.1">
    <property type="nucleotide sequence ID" value="NZ_JAANOW010000001.1"/>
</dbReference>
<dbReference type="Gene3D" id="1.10.10.60">
    <property type="entry name" value="Homeodomain-like"/>
    <property type="match status" value="1"/>
</dbReference>
<dbReference type="AlphaFoldDB" id="A0A7X5TZE2"/>
<evidence type="ECO:0000256" key="1">
    <source>
        <dbReference type="ARBA" id="ARBA00023015"/>
    </source>
</evidence>
<evidence type="ECO:0000256" key="2">
    <source>
        <dbReference type="ARBA" id="ARBA00023125"/>
    </source>
</evidence>
<reference evidence="6 7" key="1">
    <citation type="submission" date="2020-03" db="EMBL/GenBank/DDBJ databases">
        <title>Sequencing the genomes of 1000 actinobacteria strains.</title>
        <authorList>
            <person name="Klenk H.-P."/>
        </authorList>
    </citation>
    <scope>NUCLEOTIDE SEQUENCE [LARGE SCALE GENOMIC DNA]</scope>
    <source>
        <strain evidence="6 7">DSM 44556</strain>
    </source>
</reference>
<dbReference type="InterPro" id="IPR036271">
    <property type="entry name" value="Tet_transcr_reg_TetR-rel_C_sf"/>
</dbReference>
<gene>
    <name evidence="6" type="ORF">FHU31_002510</name>
</gene>
<organism evidence="6 7">
    <name type="scientific">Mycolicibacterium fluoranthenivorans</name>
    <dbReference type="NCBI Taxonomy" id="258505"/>
    <lineage>
        <taxon>Bacteria</taxon>
        <taxon>Bacillati</taxon>
        <taxon>Actinomycetota</taxon>
        <taxon>Actinomycetes</taxon>
        <taxon>Mycobacteriales</taxon>
        <taxon>Mycobacteriaceae</taxon>
        <taxon>Mycolicibacterium</taxon>
    </lineage>
</organism>
<keyword evidence="2 4" id="KW-0238">DNA-binding</keyword>
<dbReference type="GO" id="GO:0003700">
    <property type="term" value="F:DNA-binding transcription factor activity"/>
    <property type="evidence" value="ECO:0007669"/>
    <property type="project" value="TreeGrafter"/>
</dbReference>
<evidence type="ECO:0000259" key="5">
    <source>
        <dbReference type="PROSITE" id="PS50977"/>
    </source>
</evidence>
<evidence type="ECO:0000313" key="7">
    <source>
        <dbReference type="Proteomes" id="UP000547444"/>
    </source>
</evidence>
<keyword evidence="7" id="KW-1185">Reference proteome</keyword>
<name>A0A7X5TZE2_9MYCO</name>
<comment type="caution">
    <text evidence="6">The sequence shown here is derived from an EMBL/GenBank/DDBJ whole genome shotgun (WGS) entry which is preliminary data.</text>
</comment>
<feature type="domain" description="HTH tetR-type" evidence="5">
    <location>
        <begin position="16"/>
        <end position="76"/>
    </location>
</feature>
<dbReference type="GO" id="GO:0000976">
    <property type="term" value="F:transcription cis-regulatory region binding"/>
    <property type="evidence" value="ECO:0007669"/>
    <property type="project" value="TreeGrafter"/>
</dbReference>
<keyword evidence="3" id="KW-0804">Transcription</keyword>
<dbReference type="PANTHER" id="PTHR30055">
    <property type="entry name" value="HTH-TYPE TRANSCRIPTIONAL REGULATOR RUTR"/>
    <property type="match status" value="1"/>
</dbReference>
<dbReference type="Gene3D" id="1.10.357.10">
    <property type="entry name" value="Tetracycline Repressor, domain 2"/>
    <property type="match status" value="1"/>
</dbReference>
<dbReference type="InterPro" id="IPR009057">
    <property type="entry name" value="Homeodomain-like_sf"/>
</dbReference>